<feature type="non-terminal residue" evidence="7">
    <location>
        <position position="182"/>
    </location>
</feature>
<dbReference type="PRINTS" id="PR01231">
    <property type="entry name" value="HCO3TRNSPORT"/>
</dbReference>
<evidence type="ECO:0000256" key="4">
    <source>
        <dbReference type="ARBA" id="ARBA00023136"/>
    </source>
</evidence>
<dbReference type="EMBL" id="CAXITT010001005">
    <property type="protein sequence ID" value="CAL1547544.1"/>
    <property type="molecule type" value="Genomic_DNA"/>
</dbReference>
<proteinExistence type="predicted"/>
<dbReference type="GO" id="GO:0005886">
    <property type="term" value="C:plasma membrane"/>
    <property type="evidence" value="ECO:0007669"/>
    <property type="project" value="TreeGrafter"/>
</dbReference>
<reference evidence="7 8" key="1">
    <citation type="submission" date="2024-04" db="EMBL/GenBank/DDBJ databases">
        <authorList>
            <consortium name="Genoscope - CEA"/>
            <person name="William W."/>
        </authorList>
    </citation>
    <scope>NUCLEOTIDE SEQUENCE [LARGE SCALE GENOMIC DNA]</scope>
</reference>
<keyword evidence="2 5" id="KW-0812">Transmembrane</keyword>
<evidence type="ECO:0000259" key="6">
    <source>
        <dbReference type="Pfam" id="PF00955"/>
    </source>
</evidence>
<organism evidence="7 8">
    <name type="scientific">Lymnaea stagnalis</name>
    <name type="common">Great pond snail</name>
    <name type="synonym">Helix stagnalis</name>
    <dbReference type="NCBI Taxonomy" id="6523"/>
    <lineage>
        <taxon>Eukaryota</taxon>
        <taxon>Metazoa</taxon>
        <taxon>Spiralia</taxon>
        <taxon>Lophotrochozoa</taxon>
        <taxon>Mollusca</taxon>
        <taxon>Gastropoda</taxon>
        <taxon>Heterobranchia</taxon>
        <taxon>Euthyneura</taxon>
        <taxon>Panpulmonata</taxon>
        <taxon>Hygrophila</taxon>
        <taxon>Lymnaeoidea</taxon>
        <taxon>Lymnaeidae</taxon>
        <taxon>Lymnaea</taxon>
    </lineage>
</organism>
<keyword evidence="4 5" id="KW-0472">Membrane</keyword>
<evidence type="ECO:0000256" key="2">
    <source>
        <dbReference type="ARBA" id="ARBA00022692"/>
    </source>
</evidence>
<gene>
    <name evidence="7" type="ORF">GSLYS_00020861001</name>
</gene>
<dbReference type="PANTHER" id="PTHR11453">
    <property type="entry name" value="ANION EXCHANGE PROTEIN"/>
    <property type="match status" value="1"/>
</dbReference>
<evidence type="ECO:0000256" key="5">
    <source>
        <dbReference type="SAM" id="Phobius"/>
    </source>
</evidence>
<dbReference type="InterPro" id="IPR011531">
    <property type="entry name" value="HCO3_transpt-like_TM_dom"/>
</dbReference>
<dbReference type="GO" id="GO:0006820">
    <property type="term" value="P:monoatomic anion transport"/>
    <property type="evidence" value="ECO:0007669"/>
    <property type="project" value="InterPro"/>
</dbReference>
<comment type="caution">
    <text evidence="7">The sequence shown here is derived from an EMBL/GenBank/DDBJ whole genome shotgun (WGS) entry which is preliminary data.</text>
</comment>
<sequence length="182" mass="20613">MLVLEMIIFQYCRDHDWDFLPFRVWIGLWTTFILLLIVAFDLSALVRYITRFTEECFASLIALIFIYEAFAKVIKINSKYPVFFGSYHDVQSCPVSTVSPENSSNTSQSLPLLNSSIVLGNTTTSPFDLDLNTTGSWVTTTLSLTLNTTTTLGPFCHSYVGDVFFLSVIEFLFTFGIAFFLV</sequence>
<evidence type="ECO:0000313" key="7">
    <source>
        <dbReference type="EMBL" id="CAL1547544.1"/>
    </source>
</evidence>
<dbReference type="InterPro" id="IPR003020">
    <property type="entry name" value="HCO3_transpt_euk"/>
</dbReference>
<keyword evidence="3 5" id="KW-1133">Transmembrane helix</keyword>
<evidence type="ECO:0000256" key="1">
    <source>
        <dbReference type="ARBA" id="ARBA00004141"/>
    </source>
</evidence>
<evidence type="ECO:0000313" key="8">
    <source>
        <dbReference type="Proteomes" id="UP001497497"/>
    </source>
</evidence>
<dbReference type="Pfam" id="PF00955">
    <property type="entry name" value="HCO3_cotransp"/>
    <property type="match status" value="1"/>
</dbReference>
<dbReference type="GO" id="GO:0051453">
    <property type="term" value="P:regulation of intracellular pH"/>
    <property type="evidence" value="ECO:0007669"/>
    <property type="project" value="TreeGrafter"/>
</dbReference>
<evidence type="ECO:0000256" key="3">
    <source>
        <dbReference type="ARBA" id="ARBA00022989"/>
    </source>
</evidence>
<dbReference type="PANTHER" id="PTHR11453:SF36">
    <property type="entry name" value="ANION EXCHANGE PROTEIN"/>
    <property type="match status" value="1"/>
</dbReference>
<comment type="subcellular location">
    <subcellularLocation>
        <location evidence="1">Membrane</location>
        <topology evidence="1">Multi-pass membrane protein</topology>
    </subcellularLocation>
</comment>
<name>A0AAV2IKC5_LYMST</name>
<keyword evidence="8" id="KW-1185">Reference proteome</keyword>
<feature type="transmembrane region" description="Helical" evidence="5">
    <location>
        <begin position="163"/>
        <end position="181"/>
    </location>
</feature>
<dbReference type="AlphaFoldDB" id="A0AAV2IKC5"/>
<dbReference type="GO" id="GO:0005452">
    <property type="term" value="F:solute:inorganic anion antiporter activity"/>
    <property type="evidence" value="ECO:0007669"/>
    <property type="project" value="InterPro"/>
</dbReference>
<dbReference type="Proteomes" id="UP001497497">
    <property type="component" value="Unassembled WGS sequence"/>
</dbReference>
<feature type="domain" description="Bicarbonate transporter-like transmembrane" evidence="6">
    <location>
        <begin position="1"/>
        <end position="181"/>
    </location>
</feature>
<accession>A0AAV2IKC5</accession>
<dbReference type="GO" id="GO:0008510">
    <property type="term" value="F:sodium:bicarbonate symporter activity"/>
    <property type="evidence" value="ECO:0007669"/>
    <property type="project" value="TreeGrafter"/>
</dbReference>
<feature type="transmembrane region" description="Helical" evidence="5">
    <location>
        <begin position="26"/>
        <end position="49"/>
    </location>
</feature>
<protein>
    <recommendedName>
        <fullName evidence="6">Bicarbonate transporter-like transmembrane domain-containing protein</fullName>
    </recommendedName>
</protein>